<sequence>MEKTIQIDGKDVRLKSTAATPYRFKAQFNKDYIAEIAKLHKLGKIDIKKDGEPNFELIEQMDFEVFYNIVWCMAKTADKSIPEPLTWLDDFEEFPLFDILPQIQDMLAITIQGKKK</sequence>
<dbReference type="RefSeq" id="WP_053433977.1">
    <property type="nucleotide sequence ID" value="NZ_LGUF01000007.1"/>
</dbReference>
<dbReference type="Proteomes" id="UP000037109">
    <property type="component" value="Unassembled WGS sequence"/>
</dbReference>
<accession>A0A0M0GAZ9</accession>
<name>A0A0M0GAZ9_SPOGL</name>
<protein>
    <submittedName>
        <fullName evidence="1">Prophage pi2 protein 40</fullName>
    </submittedName>
</protein>
<reference evidence="2" key="1">
    <citation type="submission" date="2015-07" db="EMBL/GenBank/DDBJ databases">
        <title>Fjat-10036 dsm4.</title>
        <authorList>
            <person name="Liu B."/>
            <person name="Wang J."/>
            <person name="Zhu Y."/>
            <person name="Liu G."/>
            <person name="Chen Q."/>
            <person name="Chen Z."/>
            <person name="Lan J."/>
            <person name="Che J."/>
            <person name="Ge C."/>
            <person name="Shi H."/>
            <person name="Pan Z."/>
            <person name="Liu X."/>
        </authorList>
    </citation>
    <scope>NUCLEOTIDE SEQUENCE [LARGE SCALE GENOMIC DNA]</scope>
    <source>
        <strain evidence="2">DSM 4</strain>
    </source>
</reference>
<evidence type="ECO:0000313" key="1">
    <source>
        <dbReference type="EMBL" id="KON86611.1"/>
    </source>
</evidence>
<evidence type="ECO:0000313" key="2">
    <source>
        <dbReference type="Proteomes" id="UP000037109"/>
    </source>
</evidence>
<proteinExistence type="predicted"/>
<dbReference type="EMBL" id="LGUF01000007">
    <property type="protein sequence ID" value="KON86611.1"/>
    <property type="molecule type" value="Genomic_DNA"/>
</dbReference>
<gene>
    <name evidence="1" type="ORF">AF332_07120</name>
</gene>
<keyword evidence="2" id="KW-1185">Reference proteome</keyword>
<dbReference type="STRING" id="1459.AF332_07120"/>
<dbReference type="OrthoDB" id="1697664at2"/>
<dbReference type="PATRIC" id="fig|1459.3.peg.1531"/>
<dbReference type="AlphaFoldDB" id="A0A0M0GAZ9"/>
<organism evidence="1 2">
    <name type="scientific">Sporosarcina globispora</name>
    <name type="common">Bacillus globisporus</name>
    <dbReference type="NCBI Taxonomy" id="1459"/>
    <lineage>
        <taxon>Bacteria</taxon>
        <taxon>Bacillati</taxon>
        <taxon>Bacillota</taxon>
        <taxon>Bacilli</taxon>
        <taxon>Bacillales</taxon>
        <taxon>Caryophanaceae</taxon>
        <taxon>Sporosarcina</taxon>
    </lineage>
</organism>
<comment type="caution">
    <text evidence="1">The sequence shown here is derived from an EMBL/GenBank/DDBJ whole genome shotgun (WGS) entry which is preliminary data.</text>
</comment>